<evidence type="ECO:0000256" key="8">
    <source>
        <dbReference type="ARBA" id="ARBA00022842"/>
    </source>
</evidence>
<evidence type="ECO:0000256" key="7">
    <source>
        <dbReference type="ARBA" id="ARBA00022723"/>
    </source>
</evidence>
<feature type="binding site" evidence="12">
    <location>
        <position position="352"/>
    </location>
    <ligand>
        <name>(2R)-2-phosphoglycerate</name>
        <dbReference type="ChEBI" id="CHEBI:58289"/>
    </ligand>
</feature>
<dbReference type="CDD" id="cd03313">
    <property type="entry name" value="enolase"/>
    <property type="match status" value="1"/>
</dbReference>
<feature type="binding site" evidence="12 15">
    <location>
        <position position="249"/>
    </location>
    <ligand>
        <name>Mg(2+)</name>
        <dbReference type="ChEBI" id="CHEBI:18420"/>
    </ligand>
</feature>
<dbReference type="PROSITE" id="PS00164">
    <property type="entry name" value="ENOLASE"/>
    <property type="match status" value="1"/>
</dbReference>
<feature type="binding site" evidence="14">
    <location>
        <position position="403"/>
    </location>
    <ligand>
        <name>substrate</name>
    </ligand>
</feature>
<feature type="binding site" evidence="12 15">
    <location>
        <position position="300"/>
    </location>
    <ligand>
        <name>Mg(2+)</name>
        <dbReference type="ChEBI" id="CHEBI:18420"/>
    </ligand>
</feature>
<evidence type="ECO:0000256" key="1">
    <source>
        <dbReference type="ARBA" id="ARBA00005031"/>
    </source>
</evidence>
<keyword evidence="5 12" id="KW-0963">Cytoplasm</keyword>
<dbReference type="AlphaFoldDB" id="A0A9D2EJR3"/>
<feature type="binding site" evidence="14">
    <location>
        <position position="327"/>
    </location>
    <ligand>
        <name>substrate</name>
    </ligand>
</feature>
<feature type="binding site" evidence="12">
    <location>
        <position position="170"/>
    </location>
    <ligand>
        <name>(2R)-2-phosphoglycerate</name>
        <dbReference type="ChEBI" id="CHEBI:58289"/>
    </ligand>
</feature>
<dbReference type="PRINTS" id="PR00148">
    <property type="entry name" value="ENOLASE"/>
</dbReference>
<feature type="binding site" evidence="14">
    <location>
        <position position="300"/>
    </location>
    <ligand>
        <name>substrate</name>
    </ligand>
</feature>
<dbReference type="InterPro" id="IPR000941">
    <property type="entry name" value="Enolase"/>
</dbReference>
<dbReference type="GO" id="GO:0000287">
    <property type="term" value="F:magnesium ion binding"/>
    <property type="evidence" value="ECO:0007669"/>
    <property type="project" value="UniProtKB-UniRule"/>
</dbReference>
<reference evidence="18" key="2">
    <citation type="submission" date="2021-04" db="EMBL/GenBank/DDBJ databases">
        <authorList>
            <person name="Gilroy R."/>
        </authorList>
    </citation>
    <scope>NUCLEOTIDE SEQUENCE</scope>
    <source>
        <strain evidence="18">CHK179-28034</strain>
    </source>
</reference>
<evidence type="ECO:0000256" key="15">
    <source>
        <dbReference type="PIRSR" id="PIRSR001400-3"/>
    </source>
</evidence>
<keyword evidence="6 12" id="KW-0964">Secreted</keyword>
<sequence>MVKCYGKERFVIEEVHGLEVLDSRGNPTVEVTVRLKSGAIGKAIVPSGASTGRYEAVELRDEEKRFGGKGVERAVTNVNTRINDRLCGCDALNQREIDRILIEADGTENKGKYGANAILGVSLATAKAAADALGIPLYRYIGGVNGKTLPVPMMNVINGGAHAKNSIDFQEFMIMPVGAESFSEGIQMCAEIYQQLKKTLHEKGLSTGVGDEGGFAPDLESAETALDILVQATEGAGYKTGEDICFAMDAAASELYDENAKRYYFPGESRMKEKEIYRNAEEMVQYYEALVERYPIISIEDGLGEEDYAGWKVLTYRLGEKIQLVGDDLFVTNTKRLQEGIEKGIANSILIKPNQIGTLSETLDAILMAQKAGYTTVISHRSGETEDTTIADIAVAVNAGQIKTGAPCRAERTSKYNQLLRIEEEMGSTASFKEK</sequence>
<name>A0A9D2EJR3_9FIRM</name>
<evidence type="ECO:0000256" key="4">
    <source>
        <dbReference type="ARBA" id="ARBA00017068"/>
    </source>
</evidence>
<dbReference type="InterPro" id="IPR036849">
    <property type="entry name" value="Enolase-like_C_sf"/>
</dbReference>
<dbReference type="NCBIfam" id="TIGR01060">
    <property type="entry name" value="eno"/>
    <property type="match status" value="1"/>
</dbReference>
<dbReference type="PANTHER" id="PTHR11902">
    <property type="entry name" value="ENOLASE"/>
    <property type="match status" value="1"/>
</dbReference>
<evidence type="ECO:0000256" key="5">
    <source>
        <dbReference type="ARBA" id="ARBA00022490"/>
    </source>
</evidence>
<dbReference type="Pfam" id="PF03952">
    <property type="entry name" value="Enolase_N"/>
    <property type="match status" value="1"/>
</dbReference>
<dbReference type="Pfam" id="PF00113">
    <property type="entry name" value="Enolase_C"/>
    <property type="match status" value="1"/>
</dbReference>
<keyword evidence="9 12" id="KW-0324">Glycolysis</keyword>
<feature type="binding site" evidence="12 15">
    <location>
        <position position="327"/>
    </location>
    <ligand>
        <name>Mg(2+)</name>
        <dbReference type="ChEBI" id="CHEBI:18420"/>
    </ligand>
</feature>
<dbReference type="InterPro" id="IPR029017">
    <property type="entry name" value="Enolase-like_N"/>
</dbReference>
<evidence type="ECO:0000256" key="14">
    <source>
        <dbReference type="PIRSR" id="PIRSR001400-2"/>
    </source>
</evidence>
<feature type="active site" description="Proton acceptor" evidence="12 13">
    <location>
        <position position="352"/>
    </location>
</feature>
<comment type="pathway">
    <text evidence="1 12">Carbohydrate degradation; glycolysis; pyruvate from D-glyceraldehyde 3-phosphate: step 4/5.</text>
</comment>
<dbReference type="SFLD" id="SFLDF00002">
    <property type="entry name" value="enolase"/>
    <property type="match status" value="1"/>
</dbReference>
<evidence type="ECO:0000256" key="3">
    <source>
        <dbReference type="ARBA" id="ARBA00012058"/>
    </source>
</evidence>
<dbReference type="SUPFAM" id="SSF51604">
    <property type="entry name" value="Enolase C-terminal domain-like"/>
    <property type="match status" value="1"/>
</dbReference>
<dbReference type="GO" id="GO:0000015">
    <property type="term" value="C:phosphopyruvate hydratase complex"/>
    <property type="evidence" value="ECO:0007669"/>
    <property type="project" value="InterPro"/>
</dbReference>
<reference evidence="18" key="1">
    <citation type="journal article" date="2021" name="PeerJ">
        <title>Extensive microbial diversity within the chicken gut microbiome revealed by metagenomics and culture.</title>
        <authorList>
            <person name="Gilroy R."/>
            <person name="Ravi A."/>
            <person name="Getino M."/>
            <person name="Pursley I."/>
            <person name="Horton D.L."/>
            <person name="Alikhan N.F."/>
            <person name="Baker D."/>
            <person name="Gharbi K."/>
            <person name="Hall N."/>
            <person name="Watson M."/>
            <person name="Adriaenssens E.M."/>
            <person name="Foster-Nyarko E."/>
            <person name="Jarju S."/>
            <person name="Secka A."/>
            <person name="Antonio M."/>
            <person name="Oren A."/>
            <person name="Chaudhuri R.R."/>
            <person name="La Ragione R."/>
            <person name="Hildebrand F."/>
            <person name="Pallen M.J."/>
        </authorList>
    </citation>
    <scope>NUCLEOTIDE SEQUENCE</scope>
    <source>
        <strain evidence="18">CHK179-28034</strain>
    </source>
</reference>
<evidence type="ECO:0000256" key="9">
    <source>
        <dbReference type="ARBA" id="ARBA00023152"/>
    </source>
</evidence>
<dbReference type="HAMAP" id="MF_00318">
    <property type="entry name" value="Enolase"/>
    <property type="match status" value="1"/>
</dbReference>
<evidence type="ECO:0000256" key="6">
    <source>
        <dbReference type="ARBA" id="ARBA00022525"/>
    </source>
</evidence>
<comment type="caution">
    <text evidence="18">The sequence shown here is derived from an EMBL/GenBank/DDBJ whole genome shotgun (WGS) entry which is preliminary data.</text>
</comment>
<proteinExistence type="inferred from homology"/>
<dbReference type="EMBL" id="DXBR01000030">
    <property type="protein sequence ID" value="HIZ38778.1"/>
    <property type="molecule type" value="Genomic_DNA"/>
</dbReference>
<feature type="binding site" evidence="14">
    <location>
        <position position="171"/>
    </location>
    <ligand>
        <name>substrate</name>
    </ligand>
</feature>
<evidence type="ECO:0000259" key="17">
    <source>
        <dbReference type="SMART" id="SM01193"/>
    </source>
</evidence>
<dbReference type="GO" id="GO:0005576">
    <property type="term" value="C:extracellular region"/>
    <property type="evidence" value="ECO:0007669"/>
    <property type="project" value="UniProtKB-SubCell"/>
</dbReference>
<dbReference type="FunFam" id="3.30.390.10:FF:000001">
    <property type="entry name" value="Enolase"/>
    <property type="match status" value="1"/>
</dbReference>
<dbReference type="Gene3D" id="3.30.390.10">
    <property type="entry name" value="Enolase-like, N-terminal domain"/>
    <property type="match status" value="1"/>
</dbReference>
<dbReference type="Gene3D" id="3.20.20.120">
    <property type="entry name" value="Enolase-like C-terminal domain"/>
    <property type="match status" value="1"/>
</dbReference>
<feature type="binding site" evidence="14">
    <location>
        <position position="162"/>
    </location>
    <ligand>
        <name>substrate</name>
    </ligand>
</feature>
<dbReference type="GO" id="GO:0006096">
    <property type="term" value="P:glycolytic process"/>
    <property type="evidence" value="ECO:0007669"/>
    <property type="project" value="UniProtKB-UniRule"/>
</dbReference>
<dbReference type="GO" id="GO:0004634">
    <property type="term" value="F:phosphopyruvate hydratase activity"/>
    <property type="evidence" value="ECO:0007669"/>
    <property type="project" value="UniProtKB-UniRule"/>
</dbReference>
<evidence type="ECO:0000256" key="10">
    <source>
        <dbReference type="ARBA" id="ARBA00023239"/>
    </source>
</evidence>
<feature type="binding site" evidence="14">
    <location>
        <begin position="379"/>
        <end position="382"/>
    </location>
    <ligand>
        <name>substrate</name>
    </ligand>
</feature>
<feature type="domain" description="Enolase C-terminal TIM barrel" evidence="16">
    <location>
        <begin position="146"/>
        <end position="434"/>
    </location>
</feature>
<organism evidence="18 19">
    <name type="scientific">Candidatus Anaerobutyricum stercoris</name>
    <dbReference type="NCBI Taxonomy" id="2838457"/>
    <lineage>
        <taxon>Bacteria</taxon>
        <taxon>Bacillati</taxon>
        <taxon>Bacillota</taxon>
        <taxon>Clostridia</taxon>
        <taxon>Lachnospirales</taxon>
        <taxon>Lachnospiraceae</taxon>
        <taxon>Anaerobutyricum</taxon>
    </lineage>
</organism>
<protein>
    <recommendedName>
        <fullName evidence="4 12">Enolase</fullName>
        <ecNumber evidence="3 12">4.2.1.11</ecNumber>
    </recommendedName>
    <alternativeName>
        <fullName evidence="12">2-phospho-D-glycerate hydro-lyase</fullName>
    </alternativeName>
    <alternativeName>
        <fullName evidence="12">2-phosphoglycerate dehydratase</fullName>
    </alternativeName>
</protein>
<dbReference type="PANTHER" id="PTHR11902:SF1">
    <property type="entry name" value="ENOLASE"/>
    <property type="match status" value="1"/>
</dbReference>
<keyword evidence="8 12" id="KW-0460">Magnesium</keyword>
<comment type="function">
    <text evidence="12">Catalyzes the reversible conversion of 2-phosphoglycerate (2-PG) into phosphoenolpyruvate (PEP). It is essential for the degradation of carbohydrates via glycolysis.</text>
</comment>
<feature type="binding site" evidence="12">
    <location>
        <position position="403"/>
    </location>
    <ligand>
        <name>(2R)-2-phosphoglycerate</name>
        <dbReference type="ChEBI" id="CHEBI:58289"/>
    </ligand>
</feature>
<evidence type="ECO:0000256" key="2">
    <source>
        <dbReference type="ARBA" id="ARBA00009604"/>
    </source>
</evidence>
<comment type="catalytic activity">
    <reaction evidence="11">
        <text>(2R)-2-phosphoglycerate = phosphoenolpyruvate + H2O</text>
        <dbReference type="Rhea" id="RHEA:10164"/>
        <dbReference type="ChEBI" id="CHEBI:15377"/>
        <dbReference type="ChEBI" id="CHEBI:58289"/>
        <dbReference type="ChEBI" id="CHEBI:58702"/>
        <dbReference type="EC" id="4.2.1.11"/>
    </reaction>
    <physiologicalReaction direction="left-to-right" evidence="11">
        <dbReference type="Rhea" id="RHEA:10165"/>
    </physiologicalReaction>
</comment>
<feature type="binding site" evidence="12">
    <location>
        <position position="381"/>
    </location>
    <ligand>
        <name>(2R)-2-phosphoglycerate</name>
        <dbReference type="ChEBI" id="CHEBI:58289"/>
    </ligand>
</feature>
<dbReference type="FunFam" id="3.20.20.120:FF:000001">
    <property type="entry name" value="Enolase"/>
    <property type="match status" value="1"/>
</dbReference>
<accession>A0A9D2EJR3</accession>
<evidence type="ECO:0000256" key="13">
    <source>
        <dbReference type="PIRSR" id="PIRSR001400-1"/>
    </source>
</evidence>
<evidence type="ECO:0000313" key="19">
    <source>
        <dbReference type="Proteomes" id="UP000824049"/>
    </source>
</evidence>
<keyword evidence="10 12" id="KW-0456">Lyase</keyword>
<dbReference type="SMART" id="SM01193">
    <property type="entry name" value="Enolase_N"/>
    <property type="match status" value="1"/>
</dbReference>
<keyword evidence="7 12" id="KW-0479">Metal-binding</keyword>
<dbReference type="PIRSF" id="PIRSF001400">
    <property type="entry name" value="Enolase"/>
    <property type="match status" value="1"/>
</dbReference>
<dbReference type="Proteomes" id="UP000824049">
    <property type="component" value="Unassembled WGS sequence"/>
</dbReference>
<comment type="cofactor">
    <cofactor evidence="15">
        <name>Mg(2+)</name>
        <dbReference type="ChEBI" id="CHEBI:18420"/>
    </cofactor>
    <text evidence="15">Mg(2+) is required for catalysis and for stabilizing the dimer.</text>
</comment>
<dbReference type="SFLD" id="SFLDG00178">
    <property type="entry name" value="enolase"/>
    <property type="match status" value="1"/>
</dbReference>
<comment type="cofactor">
    <cofactor evidence="12">
        <name>Mg(2+)</name>
        <dbReference type="ChEBI" id="CHEBI:18420"/>
    </cofactor>
    <text evidence="12">Binds a second Mg(2+) ion via substrate during catalysis.</text>
</comment>
<comment type="similarity">
    <text evidence="2 12">Belongs to the enolase family.</text>
</comment>
<dbReference type="EC" id="4.2.1.11" evidence="3 12"/>
<dbReference type="GO" id="GO:0009986">
    <property type="term" value="C:cell surface"/>
    <property type="evidence" value="ECO:0007669"/>
    <property type="project" value="UniProtKB-SubCell"/>
</dbReference>
<dbReference type="InterPro" id="IPR020809">
    <property type="entry name" value="Enolase_CS"/>
</dbReference>
<dbReference type="SUPFAM" id="SSF54826">
    <property type="entry name" value="Enolase N-terminal domain-like"/>
    <property type="match status" value="1"/>
</dbReference>
<feature type="binding site" evidence="12">
    <location>
        <position position="382"/>
    </location>
    <ligand>
        <name>(2R)-2-phosphoglycerate</name>
        <dbReference type="ChEBI" id="CHEBI:58289"/>
    </ligand>
</feature>
<feature type="active site" description="Proton donor" evidence="12 13">
    <location>
        <position position="212"/>
    </location>
</feature>
<feature type="domain" description="Enolase N-terminal" evidence="17">
    <location>
        <begin position="12"/>
        <end position="141"/>
    </location>
</feature>
<dbReference type="SFLD" id="SFLDS00001">
    <property type="entry name" value="Enolase"/>
    <property type="match status" value="1"/>
</dbReference>
<dbReference type="InterPro" id="IPR020810">
    <property type="entry name" value="Enolase_C"/>
</dbReference>
<dbReference type="SMART" id="SM01192">
    <property type="entry name" value="Enolase_C"/>
    <property type="match status" value="1"/>
</dbReference>
<dbReference type="InterPro" id="IPR020811">
    <property type="entry name" value="Enolase_N"/>
</dbReference>
<evidence type="ECO:0000256" key="11">
    <source>
        <dbReference type="ARBA" id="ARBA00048951"/>
    </source>
</evidence>
<evidence type="ECO:0000313" key="18">
    <source>
        <dbReference type="EMBL" id="HIZ38778.1"/>
    </source>
</evidence>
<comment type="subcellular location">
    <subcellularLocation>
        <location evidence="12">Cytoplasm</location>
    </subcellularLocation>
    <subcellularLocation>
        <location evidence="12">Secreted</location>
    </subcellularLocation>
    <subcellularLocation>
        <location evidence="12">Cell surface</location>
    </subcellularLocation>
    <text evidence="12">Fractions of enolase are present in both the cytoplasm and on the cell surface.</text>
</comment>
<evidence type="ECO:0000259" key="16">
    <source>
        <dbReference type="SMART" id="SM01192"/>
    </source>
</evidence>
<gene>
    <name evidence="12 18" type="primary">eno</name>
    <name evidence="18" type="ORF">H9968_02460</name>
</gene>
<evidence type="ECO:0000256" key="12">
    <source>
        <dbReference type="HAMAP-Rule" id="MF_00318"/>
    </source>
</evidence>